<keyword evidence="3" id="KW-1185">Reference proteome</keyword>
<reference evidence="2" key="1">
    <citation type="submission" date="2020-11" db="EMBL/GenBank/DDBJ databases">
        <authorList>
            <consortium name="DOE Joint Genome Institute"/>
            <person name="Ahrendt S."/>
            <person name="Riley R."/>
            <person name="Andreopoulos W."/>
            <person name="Labutti K."/>
            <person name="Pangilinan J."/>
            <person name="Ruiz-Duenas F.J."/>
            <person name="Barrasa J.M."/>
            <person name="Sanchez-Garcia M."/>
            <person name="Camarero S."/>
            <person name="Miyauchi S."/>
            <person name="Serrano A."/>
            <person name="Linde D."/>
            <person name="Babiker R."/>
            <person name="Drula E."/>
            <person name="Ayuso-Fernandez I."/>
            <person name="Pacheco R."/>
            <person name="Padilla G."/>
            <person name="Ferreira P."/>
            <person name="Barriuso J."/>
            <person name="Kellner H."/>
            <person name="Castanera R."/>
            <person name="Alfaro M."/>
            <person name="Ramirez L."/>
            <person name="Pisabarro A.G."/>
            <person name="Kuo A."/>
            <person name="Tritt A."/>
            <person name="Lipzen A."/>
            <person name="He G."/>
            <person name="Yan M."/>
            <person name="Ng V."/>
            <person name="Cullen D."/>
            <person name="Martin F."/>
            <person name="Rosso M.-N."/>
            <person name="Henrissat B."/>
            <person name="Hibbett D."/>
            <person name="Martinez A.T."/>
            <person name="Grigoriev I.V."/>
        </authorList>
    </citation>
    <scope>NUCLEOTIDE SEQUENCE</scope>
    <source>
        <strain evidence="2">CIRM-BRFM 674</strain>
    </source>
</reference>
<feature type="compositionally biased region" description="Polar residues" evidence="1">
    <location>
        <begin position="24"/>
        <end position="44"/>
    </location>
</feature>
<evidence type="ECO:0000256" key="1">
    <source>
        <dbReference type="SAM" id="MobiDB-lite"/>
    </source>
</evidence>
<organism evidence="2 3">
    <name type="scientific">Pholiota conissans</name>
    <dbReference type="NCBI Taxonomy" id="109636"/>
    <lineage>
        <taxon>Eukaryota</taxon>
        <taxon>Fungi</taxon>
        <taxon>Dikarya</taxon>
        <taxon>Basidiomycota</taxon>
        <taxon>Agaricomycotina</taxon>
        <taxon>Agaricomycetes</taxon>
        <taxon>Agaricomycetidae</taxon>
        <taxon>Agaricales</taxon>
        <taxon>Agaricineae</taxon>
        <taxon>Strophariaceae</taxon>
        <taxon>Pholiota</taxon>
    </lineage>
</organism>
<feature type="region of interest" description="Disordered" evidence="1">
    <location>
        <begin position="1"/>
        <end position="44"/>
    </location>
</feature>
<proteinExistence type="predicted"/>
<dbReference type="Proteomes" id="UP000807469">
    <property type="component" value="Unassembled WGS sequence"/>
</dbReference>
<dbReference type="AlphaFoldDB" id="A0A9P6CQT8"/>
<evidence type="ECO:0000313" key="3">
    <source>
        <dbReference type="Proteomes" id="UP000807469"/>
    </source>
</evidence>
<feature type="compositionally biased region" description="Basic and acidic residues" evidence="1">
    <location>
        <begin position="10"/>
        <end position="23"/>
    </location>
</feature>
<evidence type="ECO:0000313" key="2">
    <source>
        <dbReference type="EMBL" id="KAF9470515.1"/>
    </source>
</evidence>
<sequence>MNIDGGRTAKTGERQHTDNDNERTTTYGQRSMDNEQRTNNVTDDGQTAWTYATYGRCMDDNGRTTMYGRCAEDDVRMMGRVEGEEKGWWLRRWDDGRGAAMERRARRDVNDEETPTGQDLSWSCLLLFHLVSPLAALSSRHIKGGKTNNDDRVWVTMTVMYEGTMRGAQGIPSAGEEGKGSGAD</sequence>
<comment type="caution">
    <text evidence="2">The sequence shown here is derived from an EMBL/GenBank/DDBJ whole genome shotgun (WGS) entry which is preliminary data.</text>
</comment>
<protein>
    <submittedName>
        <fullName evidence="2">Uncharacterized protein</fullName>
    </submittedName>
</protein>
<dbReference type="EMBL" id="MU155958">
    <property type="protein sequence ID" value="KAF9470515.1"/>
    <property type="molecule type" value="Genomic_DNA"/>
</dbReference>
<accession>A0A9P6CQT8</accession>
<name>A0A9P6CQT8_9AGAR</name>
<gene>
    <name evidence="2" type="ORF">BDN70DRAFT_902044</name>
</gene>